<keyword evidence="2" id="KW-1185">Reference proteome</keyword>
<dbReference type="RefSeq" id="XP_033683356.1">
    <property type="nucleotide sequence ID" value="XM_033822193.1"/>
</dbReference>
<evidence type="ECO:0000313" key="2">
    <source>
        <dbReference type="Proteomes" id="UP000800094"/>
    </source>
</evidence>
<organism evidence="1 2">
    <name type="scientific">Trematosphaeria pertusa</name>
    <dbReference type="NCBI Taxonomy" id="390896"/>
    <lineage>
        <taxon>Eukaryota</taxon>
        <taxon>Fungi</taxon>
        <taxon>Dikarya</taxon>
        <taxon>Ascomycota</taxon>
        <taxon>Pezizomycotina</taxon>
        <taxon>Dothideomycetes</taxon>
        <taxon>Pleosporomycetidae</taxon>
        <taxon>Pleosporales</taxon>
        <taxon>Massarineae</taxon>
        <taxon>Trematosphaeriaceae</taxon>
        <taxon>Trematosphaeria</taxon>
    </lineage>
</organism>
<dbReference type="Proteomes" id="UP000800094">
    <property type="component" value="Unassembled WGS sequence"/>
</dbReference>
<dbReference type="OrthoDB" id="167809at2759"/>
<protein>
    <submittedName>
        <fullName evidence="1">Uncharacterized protein</fullName>
    </submittedName>
</protein>
<name>A0A6A6IEM0_9PLEO</name>
<dbReference type="AlphaFoldDB" id="A0A6A6IEM0"/>
<gene>
    <name evidence="1" type="ORF">BU26DRAFT_332003</name>
</gene>
<dbReference type="EMBL" id="ML987196">
    <property type="protein sequence ID" value="KAF2248352.1"/>
    <property type="molecule type" value="Genomic_DNA"/>
</dbReference>
<proteinExistence type="predicted"/>
<evidence type="ECO:0000313" key="1">
    <source>
        <dbReference type="EMBL" id="KAF2248352.1"/>
    </source>
</evidence>
<sequence length="209" mass="23273">MPNVLVISFEEFSFSSRQLYEHLLPKLLSRAAIHESTIVQDALNYILSGWPNVILIADPVIAEDTDKHRRLLEAVADHTRHGCTTVLMGLFAVAIESETLDARFKEYFDLRWRVAESTTHQVRLMATDESMIRTASLFPVFHANAVFLGRVPAAQTVYAGSSGATMTAYAAYARVGLGKLGYIGDTNFGEEPERLILAMCHLDRPEDSL</sequence>
<reference evidence="1" key="1">
    <citation type="journal article" date="2020" name="Stud. Mycol.">
        <title>101 Dothideomycetes genomes: a test case for predicting lifestyles and emergence of pathogens.</title>
        <authorList>
            <person name="Haridas S."/>
            <person name="Albert R."/>
            <person name="Binder M."/>
            <person name="Bloem J."/>
            <person name="Labutti K."/>
            <person name="Salamov A."/>
            <person name="Andreopoulos B."/>
            <person name="Baker S."/>
            <person name="Barry K."/>
            <person name="Bills G."/>
            <person name="Bluhm B."/>
            <person name="Cannon C."/>
            <person name="Castanera R."/>
            <person name="Culley D."/>
            <person name="Daum C."/>
            <person name="Ezra D."/>
            <person name="Gonzalez J."/>
            <person name="Henrissat B."/>
            <person name="Kuo A."/>
            <person name="Liang C."/>
            <person name="Lipzen A."/>
            <person name="Lutzoni F."/>
            <person name="Magnuson J."/>
            <person name="Mondo S."/>
            <person name="Nolan M."/>
            <person name="Ohm R."/>
            <person name="Pangilinan J."/>
            <person name="Park H.-J."/>
            <person name="Ramirez L."/>
            <person name="Alfaro M."/>
            <person name="Sun H."/>
            <person name="Tritt A."/>
            <person name="Yoshinaga Y."/>
            <person name="Zwiers L.-H."/>
            <person name="Turgeon B."/>
            <person name="Goodwin S."/>
            <person name="Spatafora J."/>
            <person name="Crous P."/>
            <person name="Grigoriev I."/>
        </authorList>
    </citation>
    <scope>NUCLEOTIDE SEQUENCE</scope>
    <source>
        <strain evidence="1">CBS 122368</strain>
    </source>
</reference>
<dbReference type="GeneID" id="54575523"/>
<accession>A0A6A6IEM0</accession>